<feature type="transmembrane region" description="Helical" evidence="6">
    <location>
        <begin position="266"/>
        <end position="291"/>
    </location>
</feature>
<dbReference type="CDD" id="cd06581">
    <property type="entry name" value="TM_PBP1_LivM_like"/>
    <property type="match status" value="1"/>
</dbReference>
<feature type="transmembrane region" description="Helical" evidence="6">
    <location>
        <begin position="72"/>
        <end position="93"/>
    </location>
</feature>
<dbReference type="PANTHER" id="PTHR30482">
    <property type="entry name" value="HIGH-AFFINITY BRANCHED-CHAIN AMINO ACID TRANSPORT SYSTEM PERMEASE"/>
    <property type="match status" value="1"/>
</dbReference>
<evidence type="ECO:0000313" key="8">
    <source>
        <dbReference type="Proteomes" id="UP001148313"/>
    </source>
</evidence>
<accession>A0ABT4VVE0</accession>
<keyword evidence="4 6" id="KW-1133">Transmembrane helix</keyword>
<evidence type="ECO:0000256" key="4">
    <source>
        <dbReference type="ARBA" id="ARBA00022989"/>
    </source>
</evidence>
<comment type="caution">
    <text evidence="7">The sequence shown here is derived from an EMBL/GenBank/DDBJ whole genome shotgun (WGS) entry which is preliminary data.</text>
</comment>
<feature type="transmembrane region" description="Helical" evidence="6">
    <location>
        <begin position="99"/>
        <end position="124"/>
    </location>
</feature>
<feature type="transmembrane region" description="Helical" evidence="6">
    <location>
        <begin position="46"/>
        <end position="65"/>
    </location>
</feature>
<dbReference type="Pfam" id="PF02653">
    <property type="entry name" value="BPD_transp_2"/>
    <property type="match status" value="1"/>
</dbReference>
<organism evidence="7 8">
    <name type="scientific">Hoeflea poritis</name>
    <dbReference type="NCBI Taxonomy" id="2993659"/>
    <lineage>
        <taxon>Bacteria</taxon>
        <taxon>Pseudomonadati</taxon>
        <taxon>Pseudomonadota</taxon>
        <taxon>Alphaproteobacteria</taxon>
        <taxon>Hyphomicrobiales</taxon>
        <taxon>Rhizobiaceae</taxon>
        <taxon>Hoeflea</taxon>
    </lineage>
</organism>
<dbReference type="EMBL" id="JAPJZH010000028">
    <property type="protein sequence ID" value="MDA4848691.1"/>
    <property type="molecule type" value="Genomic_DNA"/>
</dbReference>
<evidence type="ECO:0000313" key="7">
    <source>
        <dbReference type="EMBL" id="MDA4848691.1"/>
    </source>
</evidence>
<dbReference type="RefSeq" id="WP_271092567.1">
    <property type="nucleotide sequence ID" value="NZ_JAPJZH010000028.1"/>
</dbReference>
<evidence type="ECO:0000256" key="1">
    <source>
        <dbReference type="ARBA" id="ARBA00004651"/>
    </source>
</evidence>
<dbReference type="Proteomes" id="UP001148313">
    <property type="component" value="Unassembled WGS sequence"/>
</dbReference>
<dbReference type="InterPro" id="IPR043428">
    <property type="entry name" value="LivM-like"/>
</dbReference>
<name>A0ABT4VVE0_9HYPH</name>
<keyword evidence="2" id="KW-1003">Cell membrane</keyword>
<dbReference type="PANTHER" id="PTHR30482:SF17">
    <property type="entry name" value="ABC TRANSPORTER ATP-BINDING PROTEIN"/>
    <property type="match status" value="1"/>
</dbReference>
<feature type="transmembrane region" description="Helical" evidence="6">
    <location>
        <begin position="298"/>
        <end position="318"/>
    </location>
</feature>
<feature type="transmembrane region" description="Helical" evidence="6">
    <location>
        <begin position="21"/>
        <end position="40"/>
    </location>
</feature>
<proteinExistence type="predicted"/>
<dbReference type="InterPro" id="IPR001851">
    <property type="entry name" value="ABC_transp_permease"/>
</dbReference>
<feature type="transmembrane region" description="Helical" evidence="6">
    <location>
        <begin position="226"/>
        <end position="246"/>
    </location>
</feature>
<feature type="transmembrane region" description="Helical" evidence="6">
    <location>
        <begin position="131"/>
        <end position="151"/>
    </location>
</feature>
<keyword evidence="8" id="KW-1185">Reference proteome</keyword>
<sequence>MTTTILNTTPGQITRKQKLGPASIIAIGIILALLILPAFVQGYTLTSYRDVLLFALFALSLDLFWGKTGILSFGHATFFGLGAYGMAIMSIHFSIDPAIVSLVGLLAGVGMAALVALIVGYFILYGGVRGAYFTIVTLALTLIANHVAVGWPSVTGGDSGLIGVPPFSILGWSFADPISSYYLALIVLGACLLSSMWVMSGRLGLILTAIQDDEIKVQTLGYKTPLLLLMTFAASAAMAALAGGLYAAGNGFVAPDMIALLLSTEVIIWVAVGGSGTLVGAVIGTAIVWWLQQKISSINASAWPIVIGTFFILLVLVFPKGPAAFVLDKVKKLRRDKEDDR</sequence>
<comment type="subcellular location">
    <subcellularLocation>
        <location evidence="1">Cell membrane</location>
        <topology evidence="1">Multi-pass membrane protein</topology>
    </subcellularLocation>
</comment>
<keyword evidence="5 6" id="KW-0472">Membrane</keyword>
<evidence type="ECO:0000256" key="6">
    <source>
        <dbReference type="SAM" id="Phobius"/>
    </source>
</evidence>
<evidence type="ECO:0000256" key="5">
    <source>
        <dbReference type="ARBA" id="ARBA00023136"/>
    </source>
</evidence>
<feature type="transmembrane region" description="Helical" evidence="6">
    <location>
        <begin position="181"/>
        <end position="205"/>
    </location>
</feature>
<protein>
    <submittedName>
        <fullName evidence="7">Branched-chain amino acid ABC transporter permease</fullName>
    </submittedName>
</protein>
<reference evidence="7" key="1">
    <citation type="submission" date="2022-11" db="EMBL/GenBank/DDBJ databases">
        <title>Hoeflea poritis sp. nov., isolated from scleractinian coral Porites lutea.</title>
        <authorList>
            <person name="Zhang G."/>
            <person name="Wei Q."/>
            <person name="Cai L."/>
        </authorList>
    </citation>
    <scope>NUCLEOTIDE SEQUENCE</scope>
    <source>
        <strain evidence="7">E7-10</strain>
    </source>
</reference>
<gene>
    <name evidence="7" type="ORF">OOZ53_25265</name>
</gene>
<keyword evidence="3 6" id="KW-0812">Transmembrane</keyword>
<evidence type="ECO:0000256" key="3">
    <source>
        <dbReference type="ARBA" id="ARBA00022692"/>
    </source>
</evidence>
<evidence type="ECO:0000256" key="2">
    <source>
        <dbReference type="ARBA" id="ARBA00022475"/>
    </source>
</evidence>